<dbReference type="PIRSF" id="PIRSF006060">
    <property type="entry name" value="AA_transporter"/>
    <property type="match status" value="1"/>
</dbReference>
<feature type="transmembrane region" description="Helical" evidence="6">
    <location>
        <begin position="125"/>
        <end position="143"/>
    </location>
</feature>
<sequence length="479" mass="50267">MGIEQRTLTVPALVVMIIAASAPLTVVAGGVSTNFAVTGLLGVPLSFVVLGAILLVFAIGYTAMSRHVSNAGAFYAYIAQGLGKPAGVGAAMVAVVSYNLMQIGIYGLFGFAAASFVNAVLGTAIPWWVCALVAWALVAMLGVNRVDFSAKVLGIVVGLEFLVVIIFDVVAVAQSPQGVSSTGFATGDLFMPGIGAVLAFSIAAFMGFESGTIYNQEVKDPKRTAQLATIIAVSIIACFYALSSWAVLVALGPDQVVGASQEHGPDLIFVFLASHAPGWFIDLANLLFITSLFAALLAFHNVVARYFYAMGRGGALPRVLARTSARTQAPLAGSLAQSVLALLVIAVFAVISTGKDPMFIVLTMFTWMTNSGAYGLVLLMALTSFAVVGYFARRRIEASLLTRVIAPIAAGIALSYVFTQIVVNFDVLIGMEEAGPLQYVLQAVVLLPGVLGFLIALIARRSRQDQHDPARDEVPAHRG</sequence>
<evidence type="ECO:0000256" key="1">
    <source>
        <dbReference type="ARBA" id="ARBA00004651"/>
    </source>
</evidence>
<dbReference type="PANTHER" id="PTHR42770:SF16">
    <property type="entry name" value="AMINO ACID PERMEASE"/>
    <property type="match status" value="1"/>
</dbReference>
<evidence type="ECO:0000256" key="3">
    <source>
        <dbReference type="ARBA" id="ARBA00022692"/>
    </source>
</evidence>
<comment type="subcellular location">
    <subcellularLocation>
        <location evidence="1">Cell membrane</location>
        <topology evidence="1">Multi-pass membrane protein</topology>
    </subcellularLocation>
</comment>
<dbReference type="AlphaFoldDB" id="A0A5B7WVS7"/>
<reference evidence="7 8" key="1">
    <citation type="submission" date="2018-12" db="EMBL/GenBank/DDBJ databases">
        <title>Complete Genome Sequence of Glutamicibacter creatinolyticus strain LGCM259,isolated from an abscess of a 12-year-old mare in Italy.</title>
        <authorList>
            <person name="Santos R.G."/>
            <person name="Silva A.L."/>
            <person name="Seyffert N."/>
            <person name="Castro T.L.P."/>
            <person name="Attili A.R."/>
            <person name="Rifici C."/>
            <person name="Mazzullo G."/>
            <person name="Brenig B."/>
            <person name="Venanzi F."/>
            <person name="Azevedo V."/>
        </authorList>
    </citation>
    <scope>NUCLEOTIDE SEQUENCE [LARGE SCALE GENOMIC DNA]</scope>
    <source>
        <strain evidence="7 8">LGCM 259</strain>
    </source>
</reference>
<feature type="transmembrane region" description="Helical" evidence="6">
    <location>
        <begin position="329"/>
        <end position="351"/>
    </location>
</feature>
<evidence type="ECO:0000256" key="4">
    <source>
        <dbReference type="ARBA" id="ARBA00022989"/>
    </source>
</evidence>
<evidence type="ECO:0000256" key="2">
    <source>
        <dbReference type="ARBA" id="ARBA00022475"/>
    </source>
</evidence>
<feature type="transmembrane region" description="Helical" evidence="6">
    <location>
        <begin position="404"/>
        <end position="425"/>
    </location>
</feature>
<feature type="transmembrane region" description="Helical" evidence="6">
    <location>
        <begin position="371"/>
        <end position="392"/>
    </location>
</feature>
<keyword evidence="3 6" id="KW-0812">Transmembrane</keyword>
<feature type="transmembrane region" description="Helical" evidence="6">
    <location>
        <begin position="152"/>
        <end position="173"/>
    </location>
</feature>
<dbReference type="GO" id="GO:0022857">
    <property type="term" value="F:transmembrane transporter activity"/>
    <property type="evidence" value="ECO:0007669"/>
    <property type="project" value="InterPro"/>
</dbReference>
<keyword evidence="4 6" id="KW-1133">Transmembrane helix</keyword>
<feature type="transmembrane region" description="Helical" evidence="6">
    <location>
        <begin position="85"/>
        <end position="113"/>
    </location>
</feature>
<dbReference type="Gene3D" id="1.20.1740.10">
    <property type="entry name" value="Amino acid/polyamine transporter I"/>
    <property type="match status" value="1"/>
</dbReference>
<dbReference type="Proteomes" id="UP000307000">
    <property type="component" value="Chromosome"/>
</dbReference>
<evidence type="ECO:0000313" key="7">
    <source>
        <dbReference type="EMBL" id="QCY48029.1"/>
    </source>
</evidence>
<feature type="transmembrane region" description="Helical" evidence="6">
    <location>
        <begin position="227"/>
        <end position="251"/>
    </location>
</feature>
<feature type="transmembrane region" description="Helical" evidence="6">
    <location>
        <begin position="286"/>
        <end position="308"/>
    </location>
</feature>
<dbReference type="InterPro" id="IPR002293">
    <property type="entry name" value="AA/rel_permease1"/>
</dbReference>
<keyword evidence="2" id="KW-1003">Cell membrane</keyword>
<dbReference type="RefSeq" id="WP_138926717.1">
    <property type="nucleotide sequence ID" value="NZ_CP034412.1"/>
</dbReference>
<feature type="transmembrane region" description="Helical" evidence="6">
    <location>
        <begin position="193"/>
        <end position="215"/>
    </location>
</feature>
<feature type="transmembrane region" description="Helical" evidence="6">
    <location>
        <begin position="43"/>
        <end position="64"/>
    </location>
</feature>
<evidence type="ECO:0000256" key="6">
    <source>
        <dbReference type="SAM" id="Phobius"/>
    </source>
</evidence>
<evidence type="ECO:0000313" key="8">
    <source>
        <dbReference type="Proteomes" id="UP000307000"/>
    </source>
</evidence>
<feature type="transmembrane region" description="Helical" evidence="6">
    <location>
        <begin position="437"/>
        <end position="459"/>
    </location>
</feature>
<dbReference type="Pfam" id="PF13520">
    <property type="entry name" value="AA_permease_2"/>
    <property type="match status" value="1"/>
</dbReference>
<dbReference type="EMBL" id="CP034412">
    <property type="protein sequence ID" value="QCY48029.1"/>
    <property type="molecule type" value="Genomic_DNA"/>
</dbReference>
<keyword evidence="5 6" id="KW-0472">Membrane</keyword>
<protein>
    <submittedName>
        <fullName evidence="7">Amino acid permease</fullName>
    </submittedName>
</protein>
<keyword evidence="8" id="KW-1185">Reference proteome</keyword>
<gene>
    <name evidence="7" type="ORF">GcLGCM259_2322</name>
</gene>
<organism evidence="7 8">
    <name type="scientific">Glutamicibacter creatinolyticus</name>
    <dbReference type="NCBI Taxonomy" id="162496"/>
    <lineage>
        <taxon>Bacteria</taxon>
        <taxon>Bacillati</taxon>
        <taxon>Actinomycetota</taxon>
        <taxon>Actinomycetes</taxon>
        <taxon>Micrococcales</taxon>
        <taxon>Micrococcaceae</taxon>
        <taxon>Glutamicibacter</taxon>
    </lineage>
</organism>
<accession>A0A5B7WVS7</accession>
<name>A0A5B7WVS7_9MICC</name>
<evidence type="ECO:0000256" key="5">
    <source>
        <dbReference type="ARBA" id="ARBA00023136"/>
    </source>
</evidence>
<proteinExistence type="predicted"/>
<dbReference type="InterPro" id="IPR050367">
    <property type="entry name" value="APC_superfamily"/>
</dbReference>
<feature type="transmembrane region" description="Helical" evidence="6">
    <location>
        <begin position="12"/>
        <end position="31"/>
    </location>
</feature>
<dbReference type="PANTHER" id="PTHR42770">
    <property type="entry name" value="AMINO ACID TRANSPORTER-RELATED"/>
    <property type="match status" value="1"/>
</dbReference>
<dbReference type="KEGG" id="gcr:GcLGCM259_2322"/>
<dbReference type="GO" id="GO:0005886">
    <property type="term" value="C:plasma membrane"/>
    <property type="evidence" value="ECO:0007669"/>
    <property type="project" value="UniProtKB-SubCell"/>
</dbReference>